<evidence type="ECO:0000313" key="2">
    <source>
        <dbReference type="EMBL" id="ERG17022.1"/>
    </source>
</evidence>
<feature type="compositionally biased region" description="Polar residues" evidence="1">
    <location>
        <begin position="12"/>
        <end position="22"/>
    </location>
</feature>
<reference evidence="2" key="2">
    <citation type="submission" date="2013-04" db="EMBL/GenBank/DDBJ databases">
        <title>Genome sequence of Pseudoalteromonas citrea.</title>
        <authorList>
            <person name="Xie B.-B."/>
            <person name="Rong J.-C."/>
            <person name="Qin Q.-L."/>
            <person name="Shu Y.-L."/>
            <person name="Zhang Y.-Z."/>
        </authorList>
    </citation>
    <scope>NUCLEOTIDE SEQUENCE</scope>
    <source>
        <strain evidence="2">NCIMB 1889</strain>
    </source>
</reference>
<accession>U1JJ46</accession>
<dbReference type="EMBL" id="AHBZ02000192">
    <property type="protein sequence ID" value="ERG17022.1"/>
    <property type="molecule type" value="Genomic_DNA"/>
</dbReference>
<reference evidence="2" key="1">
    <citation type="journal article" date="2012" name="J. Bacteriol.">
        <title>Genome sequences of type strains of seven species of the marine bacterium Pseudoalteromonas.</title>
        <authorList>
            <person name="Xie B.B."/>
            <person name="Shu Y.L."/>
            <person name="Qin Q.L."/>
            <person name="Rong J.C."/>
            <person name="Zhang X.Y."/>
            <person name="Chen X.L."/>
            <person name="Shi M."/>
            <person name="He H.L."/>
            <person name="Zhou B.C."/>
            <person name="Zhang Y.Z."/>
        </authorList>
    </citation>
    <scope>NUCLEOTIDE SEQUENCE [LARGE SCALE GENOMIC DNA]</scope>
    <source>
        <strain evidence="2">NCIMB 1889</strain>
    </source>
</reference>
<name>U1JJ46_9GAMM</name>
<gene>
    <name evidence="2" type="ORF">PCIT_19164</name>
</gene>
<protein>
    <submittedName>
        <fullName evidence="2">Uncharacterized protein</fullName>
    </submittedName>
</protein>
<organism evidence="2">
    <name type="scientific">Pseudoalteromonas citrea DSM 8771</name>
    <dbReference type="NCBI Taxonomy" id="1117314"/>
    <lineage>
        <taxon>Bacteria</taxon>
        <taxon>Pseudomonadati</taxon>
        <taxon>Pseudomonadota</taxon>
        <taxon>Gammaproteobacteria</taxon>
        <taxon>Alteromonadales</taxon>
        <taxon>Pseudoalteromonadaceae</taxon>
        <taxon>Pseudoalteromonas</taxon>
    </lineage>
</organism>
<proteinExistence type="predicted"/>
<feature type="region of interest" description="Disordered" evidence="1">
    <location>
        <begin position="1"/>
        <end position="40"/>
    </location>
</feature>
<comment type="caution">
    <text evidence="2">The sequence shown here is derived from an EMBL/GenBank/DDBJ whole genome shotgun (WGS) entry which is preliminary data.</text>
</comment>
<sequence length="63" mass="6723">MKLKLNKKAVKSLSNNDQTLGNEATPLIGGGGPKPGHMKPATNHTNPVICMSSPVCWTVSYCR</sequence>
<evidence type="ECO:0000256" key="1">
    <source>
        <dbReference type="SAM" id="MobiDB-lite"/>
    </source>
</evidence>
<feature type="compositionally biased region" description="Basic residues" evidence="1">
    <location>
        <begin position="1"/>
        <end position="10"/>
    </location>
</feature>
<dbReference type="AlphaFoldDB" id="U1JJ46"/>